<evidence type="ECO:0000256" key="1">
    <source>
        <dbReference type="SAM" id="Coils"/>
    </source>
</evidence>
<accession>A0A2S9GZ16</accession>
<feature type="compositionally biased region" description="Basic and acidic residues" evidence="2">
    <location>
        <begin position="71"/>
        <end position="85"/>
    </location>
</feature>
<evidence type="ECO:0000259" key="4">
    <source>
        <dbReference type="Pfam" id="PF13511"/>
    </source>
</evidence>
<gene>
    <name evidence="5" type="ORF">S2091_2370</name>
</gene>
<sequence length="153" mass="16982">MKQLLISALILISVNWAHADSDIFVCVDANGVKTFGNVGEGKGCKKVDLPGLNTFPAPTAKKVGKAPGDFPKIDDSTQKKRDAERRQILSDELKAEQKKLADLNAQYNNGEPERQGGERNYAKYQERTENLKEDVNRAQQNVDALQREINGLN</sequence>
<keyword evidence="3" id="KW-0732">Signal</keyword>
<dbReference type="RefSeq" id="WP_105532051.1">
    <property type="nucleotide sequence ID" value="NZ_PUGF01000010.1"/>
</dbReference>
<evidence type="ECO:0000313" key="5">
    <source>
        <dbReference type="EMBL" id="PRC92953.1"/>
    </source>
</evidence>
<keyword evidence="6" id="KW-1185">Reference proteome</keyword>
<feature type="coiled-coil region" evidence="1">
    <location>
        <begin position="86"/>
        <end position="148"/>
    </location>
</feature>
<reference evidence="5 6" key="1">
    <citation type="submission" date="2018-02" db="EMBL/GenBank/DDBJ databases">
        <title>Solimicrobium silvestre gen. nov., sp. nov., isolated from alpine forest soil.</title>
        <authorList>
            <person name="Margesin R."/>
            <person name="Albuquerque L."/>
            <person name="Zhang D.-C."/>
            <person name="Froufe H.J.C."/>
            <person name="Severino R."/>
            <person name="Roxo I."/>
            <person name="Egas C."/>
            <person name="Da Costa M.S."/>
        </authorList>
    </citation>
    <scope>NUCLEOTIDE SEQUENCE [LARGE SCALE GENOMIC DNA]</scope>
    <source>
        <strain evidence="5 6">S20-91</strain>
    </source>
</reference>
<dbReference type="EMBL" id="PUGF01000010">
    <property type="protein sequence ID" value="PRC92953.1"/>
    <property type="molecule type" value="Genomic_DNA"/>
</dbReference>
<keyword evidence="1" id="KW-0175">Coiled coil</keyword>
<name>A0A2S9GZ16_9BURK</name>
<feature type="domain" description="DUF4124" evidence="4">
    <location>
        <begin position="17"/>
        <end position="61"/>
    </location>
</feature>
<dbReference type="Proteomes" id="UP000237839">
    <property type="component" value="Unassembled WGS sequence"/>
</dbReference>
<evidence type="ECO:0000256" key="2">
    <source>
        <dbReference type="SAM" id="MobiDB-lite"/>
    </source>
</evidence>
<evidence type="ECO:0000256" key="3">
    <source>
        <dbReference type="SAM" id="SignalP"/>
    </source>
</evidence>
<dbReference type="InterPro" id="IPR025392">
    <property type="entry name" value="DUF4124"/>
</dbReference>
<organism evidence="5 6">
    <name type="scientific">Solimicrobium silvestre</name>
    <dbReference type="NCBI Taxonomy" id="2099400"/>
    <lineage>
        <taxon>Bacteria</taxon>
        <taxon>Pseudomonadati</taxon>
        <taxon>Pseudomonadota</taxon>
        <taxon>Betaproteobacteria</taxon>
        <taxon>Burkholderiales</taxon>
        <taxon>Oxalobacteraceae</taxon>
        <taxon>Solimicrobium</taxon>
    </lineage>
</organism>
<feature type="chain" id="PRO_5015599727" description="DUF4124 domain-containing protein" evidence="3">
    <location>
        <begin position="20"/>
        <end position="153"/>
    </location>
</feature>
<dbReference type="OrthoDB" id="5298561at2"/>
<dbReference type="Pfam" id="PF13511">
    <property type="entry name" value="DUF4124"/>
    <property type="match status" value="1"/>
</dbReference>
<dbReference type="AlphaFoldDB" id="A0A2S9GZ16"/>
<proteinExistence type="predicted"/>
<protein>
    <recommendedName>
        <fullName evidence="4">DUF4124 domain-containing protein</fullName>
    </recommendedName>
</protein>
<feature type="region of interest" description="Disordered" evidence="2">
    <location>
        <begin position="58"/>
        <end position="85"/>
    </location>
</feature>
<feature type="signal peptide" evidence="3">
    <location>
        <begin position="1"/>
        <end position="19"/>
    </location>
</feature>
<comment type="caution">
    <text evidence="5">The sequence shown here is derived from an EMBL/GenBank/DDBJ whole genome shotgun (WGS) entry which is preliminary data.</text>
</comment>
<evidence type="ECO:0000313" key="6">
    <source>
        <dbReference type="Proteomes" id="UP000237839"/>
    </source>
</evidence>